<evidence type="ECO:0000256" key="4">
    <source>
        <dbReference type="ARBA" id="ARBA00022833"/>
    </source>
</evidence>
<name>A0ABQ7K7F0_9FUNG</name>
<feature type="region of interest" description="Disordered" evidence="6">
    <location>
        <begin position="109"/>
        <end position="146"/>
    </location>
</feature>
<proteinExistence type="predicted"/>
<keyword evidence="2" id="KW-0479">Metal-binding</keyword>
<organism evidence="9 10">
    <name type="scientific">Linnemannia gamsii</name>
    <dbReference type="NCBI Taxonomy" id="64522"/>
    <lineage>
        <taxon>Eukaryota</taxon>
        <taxon>Fungi</taxon>
        <taxon>Fungi incertae sedis</taxon>
        <taxon>Mucoromycota</taxon>
        <taxon>Mortierellomycotina</taxon>
        <taxon>Mortierellomycetes</taxon>
        <taxon>Mortierellales</taxon>
        <taxon>Mortierellaceae</taxon>
        <taxon>Linnemannia</taxon>
    </lineage>
</organism>
<keyword evidence="5" id="KW-0539">Nucleus</keyword>
<keyword evidence="10" id="KW-1185">Reference proteome</keyword>
<dbReference type="Proteomes" id="UP001194696">
    <property type="component" value="Unassembled WGS sequence"/>
</dbReference>
<reference evidence="9 10" key="1">
    <citation type="journal article" date="2020" name="Fungal Divers.">
        <title>Resolving the Mortierellaceae phylogeny through synthesis of multi-gene phylogenetics and phylogenomics.</title>
        <authorList>
            <person name="Vandepol N."/>
            <person name="Liber J."/>
            <person name="Desiro A."/>
            <person name="Na H."/>
            <person name="Kennedy M."/>
            <person name="Barry K."/>
            <person name="Grigoriev I.V."/>
            <person name="Miller A.N."/>
            <person name="O'Donnell K."/>
            <person name="Stajich J.E."/>
            <person name="Bonito G."/>
        </authorList>
    </citation>
    <scope>NUCLEOTIDE SEQUENCE [LARGE SCALE GENOMIC DNA]</scope>
    <source>
        <strain evidence="9 10">AD045</strain>
    </source>
</reference>
<feature type="compositionally biased region" description="Polar residues" evidence="6">
    <location>
        <begin position="220"/>
        <end position="232"/>
    </location>
</feature>
<keyword evidence="4" id="KW-0862">Zinc</keyword>
<dbReference type="PANTHER" id="PTHR15835:SF6">
    <property type="entry name" value="ZINC FINGER C3HC-TYPE PROTEIN 1"/>
    <property type="match status" value="1"/>
</dbReference>
<dbReference type="EMBL" id="JAAAIM010000161">
    <property type="protein sequence ID" value="KAG0293304.1"/>
    <property type="molecule type" value="Genomic_DNA"/>
</dbReference>
<evidence type="ECO:0000259" key="7">
    <source>
        <dbReference type="Pfam" id="PF07967"/>
    </source>
</evidence>
<evidence type="ECO:0000256" key="2">
    <source>
        <dbReference type="ARBA" id="ARBA00022723"/>
    </source>
</evidence>
<dbReference type="Pfam" id="PF08600">
    <property type="entry name" value="NuBaID_C"/>
    <property type="match status" value="1"/>
</dbReference>
<gene>
    <name evidence="9" type="ORF">BGZ96_003023</name>
</gene>
<dbReference type="Pfam" id="PF07967">
    <property type="entry name" value="zf-C3HC"/>
    <property type="match status" value="1"/>
</dbReference>
<evidence type="ECO:0000256" key="1">
    <source>
        <dbReference type="ARBA" id="ARBA00004123"/>
    </source>
</evidence>
<dbReference type="InterPro" id="IPR013909">
    <property type="entry name" value="NuBaID_C"/>
</dbReference>
<feature type="compositionally biased region" description="Low complexity" evidence="6">
    <location>
        <begin position="109"/>
        <end position="132"/>
    </location>
</feature>
<feature type="region of interest" description="Disordered" evidence="6">
    <location>
        <begin position="218"/>
        <end position="245"/>
    </location>
</feature>
<dbReference type="PANTHER" id="PTHR15835">
    <property type="entry name" value="NUCLEAR-INTERACTING PARTNER OF ALK"/>
    <property type="match status" value="1"/>
</dbReference>
<feature type="domain" description="C3HC-type" evidence="7">
    <location>
        <begin position="155"/>
        <end position="224"/>
    </location>
</feature>
<comment type="caution">
    <text evidence="9">The sequence shown here is derived from an EMBL/GenBank/DDBJ whole genome shotgun (WGS) entry which is preliminary data.</text>
</comment>
<sequence length="456" mass="50186">MSTSTNTESKRKLDESLALLNSLFAHPSKKYSSDTPTKTTVTQPMEPNVIPPEASAILAKQHANLKKRVFLPPRPAVLDKLSKLSKLTGSRPTLQDSIAASLAASAPSSRASALTKSTSTTTTEEAAATTAEETARSPLGRRVGSAGSTKMRYLPWSREQFHERLETFKPSTWFDKPKLVNAVECAKWGWINKGDDRLECCGGCGGVVIVRIGQVEEKASPSTTDSSTQNAENGHDAGTSEDDLGLDDTLPDLDAEYSIYKFPVLSYSHARKEFVDRAKRLEKVKDDPLTESIRHPLTADEVGKLTGLYASEAETKLLILSLFGWSATETPKVLACEACHTRCTYIPSFGFRKTGVRDDDDDVFMDDDEEEASFDTIQAHKWYCYWVDPEHNEKQQVGWRIFFKSLTSGSGGQVNQSQAQSDQQDASLSSVASERMEPSEAVAMVKRILRGQVALF</sequence>
<keyword evidence="3" id="KW-0863">Zinc-finger</keyword>
<feature type="domain" description="NuBaID C-terminal" evidence="8">
    <location>
        <begin position="318"/>
        <end position="394"/>
    </location>
</feature>
<evidence type="ECO:0000256" key="5">
    <source>
        <dbReference type="ARBA" id="ARBA00023242"/>
    </source>
</evidence>
<evidence type="ECO:0000313" key="10">
    <source>
        <dbReference type="Proteomes" id="UP001194696"/>
    </source>
</evidence>
<accession>A0ABQ7K7F0</accession>
<evidence type="ECO:0000256" key="3">
    <source>
        <dbReference type="ARBA" id="ARBA00022771"/>
    </source>
</evidence>
<comment type="subcellular location">
    <subcellularLocation>
        <location evidence="1">Nucleus</location>
    </subcellularLocation>
</comment>
<evidence type="ECO:0008006" key="11">
    <source>
        <dbReference type="Google" id="ProtNLM"/>
    </source>
</evidence>
<evidence type="ECO:0000313" key="9">
    <source>
        <dbReference type="EMBL" id="KAG0293304.1"/>
    </source>
</evidence>
<evidence type="ECO:0000259" key="8">
    <source>
        <dbReference type="Pfam" id="PF08600"/>
    </source>
</evidence>
<feature type="region of interest" description="Disordered" evidence="6">
    <location>
        <begin position="413"/>
        <end position="434"/>
    </location>
</feature>
<feature type="compositionally biased region" description="Low complexity" evidence="6">
    <location>
        <begin position="413"/>
        <end position="433"/>
    </location>
</feature>
<dbReference type="InterPro" id="IPR012935">
    <property type="entry name" value="NuBaID_N"/>
</dbReference>
<evidence type="ECO:0000256" key="6">
    <source>
        <dbReference type="SAM" id="MobiDB-lite"/>
    </source>
</evidence>
<protein>
    <recommendedName>
        <fullName evidence="11">Zf-C3HC-domain-containing protein</fullName>
    </recommendedName>
</protein>